<dbReference type="Gene3D" id="1.10.1200.10">
    <property type="entry name" value="ACP-like"/>
    <property type="match status" value="2"/>
</dbReference>
<dbReference type="PROSITE" id="PS00012">
    <property type="entry name" value="PHOSPHOPANTETHEINE"/>
    <property type="match status" value="1"/>
</dbReference>
<evidence type="ECO:0000313" key="8">
    <source>
        <dbReference type="EMBL" id="PSR78376.1"/>
    </source>
</evidence>
<keyword evidence="5" id="KW-0175">Coiled coil</keyword>
<dbReference type="GO" id="GO:0031177">
    <property type="term" value="F:phosphopantetheine binding"/>
    <property type="evidence" value="ECO:0007669"/>
    <property type="project" value="InterPro"/>
</dbReference>
<keyword evidence="1" id="KW-0596">Phosphopantetheine</keyword>
<dbReference type="InterPro" id="IPR045851">
    <property type="entry name" value="AMP-bd_C_sf"/>
</dbReference>
<accession>A0A2T2ZW98</accession>
<dbReference type="InterPro" id="IPR036736">
    <property type="entry name" value="ACP-like_sf"/>
</dbReference>
<dbReference type="PROSITE" id="PS00455">
    <property type="entry name" value="AMP_BINDING"/>
    <property type="match status" value="1"/>
</dbReference>
<evidence type="ECO:0000256" key="1">
    <source>
        <dbReference type="ARBA" id="ARBA00022450"/>
    </source>
</evidence>
<dbReference type="InterPro" id="IPR023213">
    <property type="entry name" value="CAT-like_dom_sf"/>
</dbReference>
<dbReference type="Pfam" id="PF00550">
    <property type="entry name" value="PP-binding"/>
    <property type="match status" value="2"/>
</dbReference>
<dbReference type="SMART" id="SM00823">
    <property type="entry name" value="PKS_PP"/>
    <property type="match status" value="2"/>
</dbReference>
<evidence type="ECO:0000259" key="7">
    <source>
        <dbReference type="PROSITE" id="PS50075"/>
    </source>
</evidence>
<feature type="region of interest" description="Disordered" evidence="6">
    <location>
        <begin position="108"/>
        <end position="134"/>
    </location>
</feature>
<dbReference type="Gene3D" id="3.30.559.30">
    <property type="entry name" value="Nonribosomal peptide synthetase, condensation domain"/>
    <property type="match status" value="2"/>
</dbReference>
<dbReference type="InterPro" id="IPR020845">
    <property type="entry name" value="AMP-binding_CS"/>
</dbReference>
<dbReference type="SUPFAM" id="SSF56801">
    <property type="entry name" value="Acetyl-CoA synthetase-like"/>
    <property type="match status" value="2"/>
</dbReference>
<dbReference type="Gene3D" id="3.30.300.30">
    <property type="match status" value="2"/>
</dbReference>
<reference evidence="8 9" key="1">
    <citation type="journal article" date="2018" name="Mycol. Prog.">
        <title>Coniella lustricola, a new species from submerged detritus.</title>
        <authorList>
            <person name="Raudabaugh D.B."/>
            <person name="Iturriaga T."/>
            <person name="Carver A."/>
            <person name="Mondo S."/>
            <person name="Pangilinan J."/>
            <person name="Lipzen A."/>
            <person name="He G."/>
            <person name="Amirebrahimi M."/>
            <person name="Grigoriev I.V."/>
            <person name="Miller A.N."/>
        </authorList>
    </citation>
    <scope>NUCLEOTIDE SEQUENCE [LARGE SCALE GENOMIC DNA]</scope>
    <source>
        <strain evidence="8 9">B22-T-1</strain>
    </source>
</reference>
<dbReference type="InterPro" id="IPR001242">
    <property type="entry name" value="Condensation_dom"/>
</dbReference>
<feature type="domain" description="Carrier" evidence="7">
    <location>
        <begin position="1561"/>
        <end position="1637"/>
    </location>
</feature>
<dbReference type="InterPro" id="IPR000873">
    <property type="entry name" value="AMP-dep_synth/lig_dom"/>
</dbReference>
<dbReference type="STRING" id="2025994.A0A2T2ZW98"/>
<name>A0A2T2ZW98_9PEZI</name>
<dbReference type="InterPro" id="IPR056896">
    <property type="entry name" value="SIDD_N"/>
</dbReference>
<dbReference type="Gene3D" id="3.30.559.10">
    <property type="entry name" value="Chloramphenicol acetyltransferase-like domain"/>
    <property type="match status" value="2"/>
</dbReference>
<dbReference type="CDD" id="cd19542">
    <property type="entry name" value="CT_NRPS-like"/>
    <property type="match status" value="1"/>
</dbReference>
<feature type="compositionally biased region" description="Polar residues" evidence="6">
    <location>
        <begin position="112"/>
        <end position="134"/>
    </location>
</feature>
<dbReference type="CDD" id="cd05918">
    <property type="entry name" value="A_NRPS_SidN3_like"/>
    <property type="match status" value="1"/>
</dbReference>
<evidence type="ECO:0000256" key="3">
    <source>
        <dbReference type="ARBA" id="ARBA00022598"/>
    </source>
</evidence>
<evidence type="ECO:0000313" key="9">
    <source>
        <dbReference type="Proteomes" id="UP000241462"/>
    </source>
</evidence>
<gene>
    <name evidence="8" type="ORF">BD289DRAFT_486084</name>
</gene>
<dbReference type="Pfam" id="PF00668">
    <property type="entry name" value="Condensation"/>
    <property type="match status" value="2"/>
</dbReference>
<dbReference type="GO" id="GO:0005737">
    <property type="term" value="C:cytoplasm"/>
    <property type="evidence" value="ECO:0007669"/>
    <property type="project" value="TreeGrafter"/>
</dbReference>
<dbReference type="GO" id="GO:0016874">
    <property type="term" value="F:ligase activity"/>
    <property type="evidence" value="ECO:0007669"/>
    <property type="project" value="UniProtKB-KW"/>
</dbReference>
<dbReference type="InterPro" id="IPR042099">
    <property type="entry name" value="ANL_N_sf"/>
</dbReference>
<dbReference type="PROSITE" id="PS50075">
    <property type="entry name" value="CARRIER"/>
    <property type="match status" value="2"/>
</dbReference>
<dbReference type="NCBIfam" id="TIGR01733">
    <property type="entry name" value="AA-adenyl-dom"/>
    <property type="match status" value="1"/>
</dbReference>
<dbReference type="SUPFAM" id="SSF47336">
    <property type="entry name" value="ACP-like"/>
    <property type="match status" value="2"/>
</dbReference>
<dbReference type="GO" id="GO:0044550">
    <property type="term" value="P:secondary metabolite biosynthetic process"/>
    <property type="evidence" value="ECO:0007669"/>
    <property type="project" value="TreeGrafter"/>
</dbReference>
<sequence length="2111" mass="231183">MGSVHVEDAVSNGDSFAHFKLTGLEAPDDVASPSSLREDVLLAAWLMTLIRTREDRSATFDWAYENPEHARCDSRLSTDDVLPGLNLDTTIRDLSHAVAQHIAAGRKERATATGSTNESIILSTGPLSRDSTSSADDGGLHLELGINEGYLAVRPAWHNQRVLPYTIKRYVETLADILRICVTRPDTTIHSCMAPTRFDLDSIWGWCHELPPTYEFCMQDMIAEQAREHPDKVAIDSWDGTLTYVQVDQYSTALARSLTAAGVRVDDFVPLCFEKSRWTIVAVLAVMKAGATIAMMDPSLPLARLQNMAEQVNARTMVSSRLQTGLAEEILPKGTRLILDAQTIAHMSESNTEIELPAVPSTTLMYIIFTSGSTGTPKGVKISHTTYTSSAIPRAKAVGYNQDSRVLDFASYAFDVSIDSMLLTLGNGGCLCIPSDEDRLNDINGVMRNMRINYAGITPSVARILEPDVIASLSALGLGGEASAPRDVNMWGEETRIVIGYGPCECTIGCTVNSSAATGRDYISIGPGNGAAMWVVDPNDHDILLPVGAVGELLVEGPIVGQGYLNDPEKTAAAFIHDPRWLLEGHNGYSGRQGRLYKSGDLGMYDPDGSGEIVFAGRKDTQVKLRGQRVELGEIESQLKARLPSGTNVIAEVISPQASGGQPALVAFVAQTAKINGVEEIAPAELPEDVNQALESINTELGKVLPRYMVPNAYIPTNYIPTLISGKIDRKRLRAFGTTVDLQTLGQSSTTKAFRENRELTDIEQRLRLAWSIVLKLEEEAIHPEDNFFALGGESVTAMRLVSTCRQRGLDLSVMSTFGHPTLAGMAETVRICDVDVRKDTPPFSLISQSAESACAEAAEACGTDASAVEDIYPCTPTQESLVTFALKSSEPYVAQRIARIPSGLPLDALRHAWEAVFAANPILRTRVAQLQDPGLQQVVLKETIQWKQSSDLAQYLEQDRNERMDLGQSLARYGIVENAQDGERYMVWTVHHVQYDGWSEPVILDMVVKALQDNFELGPRAQMKNFVQWIHDGDEAAGQEFWRKELQGATGQQFPRTPSRDYLPTPDSFVERQVRLESTEGMPFTMATLIRGAWALVASQYSGSDDVVFGETLTGRDISLPAVEEVLGPLNATMPVRIRVNRAKSVASYLQAVQEVMSARIPYQHMGMQYIRRVSVDAQYACEAPTGLVVQPEPELVGGELGFELGDPVREALHFNPYPLMLAVGLQKGGFRVCASFDKSLVEVAQMEHVLEQLETACAELMKDLDRKLDDISYLPQAELDQIWQWNQSPPLTLDQHAEVLRADAGIKQGAHYPSVVVPWVVDPRNPSTLSPIGCPGELWFEGAYLPGKTLDSPAWLVAGSSRVVGRAGKVQATGDIVQLRPDGSMIFVGRKDDILPVSGHAVNIADLEAHCTRLLPSSTRAAAAVFETASSEDNENNQELVILIEQQQPSGSDKSVEVMFMRHDVSCDDADPDSFSTTLCADMSADLAVALKKLDKFIRDDLPSSLTPSAYVIVEKLPLSDGVVDRAALTQLASRIPQHVLDQLRNGLKKAWETTLSNTSLTVAEDLLRSAWARLLKMRPEQIDVDDNFFRLGGDSVLAMKLVSGLRAEGHKLTVADVFNHMRLSAAAKVLKVNAASTTKKLQYKAFSTLDTADLDLFLSEVVRPKLAVADWSIKDVAPVTDTQAMDLVATLQATRTSVQYTMMHFDETVAKERLLQACRDLVRTHDILRTVFIEHDSAFFQVVLAEIDAPLVKQETEQDLDAFVTELCAQDIESEFQLGAELLKLFHVTSNDGRQCLVIRLSHAQYDGMSLPRLLQDLETLYSGGKLAEFEPFPTYLARTKDERVQSKALGYWRTLLQGSELSALEGQSTQPGDRGVFKEQTAIEHFKPLAEITTANLLTAGWALLLARRLGKKDVTFGGVTAGRSINGDMEGVENVVGPCYQLTPIRIPFGSTSSSSSASSVAWTAKQLLEFVQRQSAESAAYDFVGFSKIAKECTEWSPLTSSSEPSETGRQHQRQQVIFDSIVHHQDWDDSDSMPFAGTTARLDIANPHGDSPRPLKVVSFVKEGQLRVGVVGSERDAVLVDEVLAELAATVRELVEGGEGPIVL</sequence>
<dbReference type="EMBL" id="KZ678611">
    <property type="protein sequence ID" value="PSR78376.1"/>
    <property type="molecule type" value="Genomic_DNA"/>
</dbReference>
<keyword evidence="2" id="KW-0597">Phosphoprotein</keyword>
<dbReference type="Pfam" id="PF24895">
    <property type="entry name" value="SIDD_N"/>
    <property type="match status" value="1"/>
</dbReference>
<dbReference type="InterPro" id="IPR009081">
    <property type="entry name" value="PP-bd_ACP"/>
</dbReference>
<dbReference type="InterPro" id="IPR010071">
    <property type="entry name" value="AA_adenyl_dom"/>
</dbReference>
<protein>
    <recommendedName>
        <fullName evidence="7">Carrier domain-containing protein</fullName>
    </recommendedName>
</protein>
<dbReference type="PANTHER" id="PTHR45527:SF3">
    <property type="entry name" value="SIDEROPHORE SYNTHETASE (EUROFUNG)"/>
    <property type="match status" value="1"/>
</dbReference>
<dbReference type="Gene3D" id="3.40.50.12780">
    <property type="entry name" value="N-terminal domain of ligase-like"/>
    <property type="match status" value="2"/>
</dbReference>
<dbReference type="GO" id="GO:0043041">
    <property type="term" value="P:amino acid activation for nonribosomal peptide biosynthetic process"/>
    <property type="evidence" value="ECO:0007669"/>
    <property type="project" value="TreeGrafter"/>
</dbReference>
<evidence type="ECO:0000256" key="4">
    <source>
        <dbReference type="ARBA" id="ARBA00029454"/>
    </source>
</evidence>
<dbReference type="FunFam" id="3.30.559.30:FF:000003">
    <property type="entry name" value="Nonribosomal peptide synthase SidD"/>
    <property type="match status" value="1"/>
</dbReference>
<evidence type="ECO:0000256" key="5">
    <source>
        <dbReference type="SAM" id="Coils"/>
    </source>
</evidence>
<comment type="similarity">
    <text evidence="4">Belongs to the NRP synthetase family.</text>
</comment>
<keyword evidence="3" id="KW-0436">Ligase</keyword>
<proteinExistence type="inferred from homology"/>
<dbReference type="SUPFAM" id="SSF52777">
    <property type="entry name" value="CoA-dependent acyltransferases"/>
    <property type="match status" value="4"/>
</dbReference>
<dbReference type="FunFam" id="1.10.1200.10:FF:000005">
    <property type="entry name" value="Nonribosomal peptide synthetase 1"/>
    <property type="match status" value="2"/>
</dbReference>
<dbReference type="Pfam" id="PF00501">
    <property type="entry name" value="AMP-binding"/>
    <property type="match status" value="1"/>
</dbReference>
<dbReference type="InterPro" id="IPR006162">
    <property type="entry name" value="Ppantetheine_attach_site"/>
</dbReference>
<evidence type="ECO:0000256" key="6">
    <source>
        <dbReference type="SAM" id="MobiDB-lite"/>
    </source>
</evidence>
<dbReference type="PANTHER" id="PTHR45527">
    <property type="entry name" value="NONRIBOSOMAL PEPTIDE SYNTHETASE"/>
    <property type="match status" value="1"/>
</dbReference>
<dbReference type="CDD" id="cd19545">
    <property type="entry name" value="FUM14_C_NRPS-like"/>
    <property type="match status" value="1"/>
</dbReference>
<dbReference type="InParanoid" id="A0A2T2ZW98"/>
<feature type="domain" description="Carrier" evidence="7">
    <location>
        <begin position="761"/>
        <end position="834"/>
    </location>
</feature>
<dbReference type="InterPro" id="IPR020806">
    <property type="entry name" value="PKS_PP-bd"/>
</dbReference>
<evidence type="ECO:0000256" key="2">
    <source>
        <dbReference type="ARBA" id="ARBA00022553"/>
    </source>
</evidence>
<dbReference type="FunFam" id="3.30.559.10:FF:000050">
    <property type="entry name" value="Nonribosomal peptide synthase SidD"/>
    <property type="match status" value="1"/>
</dbReference>
<organism evidence="8 9">
    <name type="scientific">Coniella lustricola</name>
    <dbReference type="NCBI Taxonomy" id="2025994"/>
    <lineage>
        <taxon>Eukaryota</taxon>
        <taxon>Fungi</taxon>
        <taxon>Dikarya</taxon>
        <taxon>Ascomycota</taxon>
        <taxon>Pezizomycotina</taxon>
        <taxon>Sordariomycetes</taxon>
        <taxon>Sordariomycetidae</taxon>
        <taxon>Diaporthales</taxon>
        <taxon>Schizoparmaceae</taxon>
        <taxon>Coniella</taxon>
    </lineage>
</organism>
<dbReference type="OrthoDB" id="416786at2759"/>
<dbReference type="FunFam" id="3.30.300.30:FF:000015">
    <property type="entry name" value="Nonribosomal peptide synthase SidD"/>
    <property type="match status" value="1"/>
</dbReference>
<keyword evidence="9" id="KW-1185">Reference proteome</keyword>
<dbReference type="FunFam" id="3.40.50.12780:FF:000014">
    <property type="entry name" value="Nonribosomal peptide synthetase 1"/>
    <property type="match status" value="1"/>
</dbReference>
<dbReference type="Proteomes" id="UP000241462">
    <property type="component" value="Unassembled WGS sequence"/>
</dbReference>
<feature type="coiled-coil region" evidence="5">
    <location>
        <begin position="1245"/>
        <end position="1272"/>
    </location>
</feature>